<comment type="caution">
    <text evidence="1">The sequence shown here is derived from an EMBL/GenBank/DDBJ whole genome shotgun (WGS) entry which is preliminary data.</text>
</comment>
<evidence type="ECO:0000313" key="2">
    <source>
        <dbReference type="Proteomes" id="UP001596011"/>
    </source>
</evidence>
<protein>
    <recommendedName>
        <fullName evidence="3">DUF559 domain-containing protein</fullName>
    </recommendedName>
</protein>
<evidence type="ECO:0000313" key="1">
    <source>
        <dbReference type="EMBL" id="MFC4630420.1"/>
    </source>
</evidence>
<keyword evidence="2" id="KW-1185">Reference proteome</keyword>
<proteinExistence type="predicted"/>
<organism evidence="1 2">
    <name type="scientific">Promicromonospora alba</name>
    <dbReference type="NCBI Taxonomy" id="1616110"/>
    <lineage>
        <taxon>Bacteria</taxon>
        <taxon>Bacillati</taxon>
        <taxon>Actinomycetota</taxon>
        <taxon>Actinomycetes</taxon>
        <taxon>Micrococcales</taxon>
        <taxon>Promicromonosporaceae</taxon>
        <taxon>Promicromonospora</taxon>
    </lineage>
</organism>
<name>A0ABV9HLF5_9MICO</name>
<dbReference type="Proteomes" id="UP001596011">
    <property type="component" value="Unassembled WGS sequence"/>
</dbReference>
<accession>A0ABV9HLF5</accession>
<sequence length="106" mass="11206">MDFVWTLPDGRYVVVESDGRAFHAGDAMLADDAARQNGLLATGRLIVFRFPAARALGDAGRSVGNEMAERLTRLGWRPATPPVAGRVHLDHPTAVTPASNVGVVAG</sequence>
<gene>
    <name evidence="1" type="ORF">ACFO6V_19405</name>
</gene>
<dbReference type="RefSeq" id="WP_377138090.1">
    <property type="nucleotide sequence ID" value="NZ_JBHSFI010000005.1"/>
</dbReference>
<dbReference type="EMBL" id="JBHSFI010000005">
    <property type="protein sequence ID" value="MFC4630420.1"/>
    <property type="molecule type" value="Genomic_DNA"/>
</dbReference>
<evidence type="ECO:0008006" key="3">
    <source>
        <dbReference type="Google" id="ProtNLM"/>
    </source>
</evidence>
<reference evidence="2" key="1">
    <citation type="journal article" date="2019" name="Int. J. Syst. Evol. Microbiol.">
        <title>The Global Catalogue of Microorganisms (GCM) 10K type strain sequencing project: providing services to taxonomists for standard genome sequencing and annotation.</title>
        <authorList>
            <consortium name="The Broad Institute Genomics Platform"/>
            <consortium name="The Broad Institute Genome Sequencing Center for Infectious Disease"/>
            <person name="Wu L."/>
            <person name="Ma J."/>
        </authorList>
    </citation>
    <scope>NUCLEOTIDE SEQUENCE [LARGE SCALE GENOMIC DNA]</scope>
    <source>
        <strain evidence="2">CCUG 42722</strain>
    </source>
</reference>